<evidence type="ECO:0000313" key="4">
    <source>
        <dbReference type="Proteomes" id="UP000626109"/>
    </source>
</evidence>
<dbReference type="Pfam" id="PF13812">
    <property type="entry name" value="PPR_3"/>
    <property type="match status" value="1"/>
</dbReference>
<comment type="caution">
    <text evidence="3">The sequence shown here is derived from an EMBL/GenBank/DDBJ whole genome shotgun (WGS) entry which is preliminary data.</text>
</comment>
<feature type="repeat" description="PPR" evidence="2">
    <location>
        <begin position="44"/>
        <end position="78"/>
    </location>
</feature>
<dbReference type="PANTHER" id="PTHR47447:SF17">
    <property type="entry name" value="OS12G0638900 PROTEIN"/>
    <property type="match status" value="1"/>
</dbReference>
<evidence type="ECO:0000256" key="2">
    <source>
        <dbReference type="PROSITE-ProRule" id="PRU00708"/>
    </source>
</evidence>
<keyword evidence="1" id="KW-0677">Repeat</keyword>
<protein>
    <recommendedName>
        <fullName evidence="5">Pentatricopeptide repeat-containing protein</fullName>
    </recommendedName>
</protein>
<dbReference type="AlphaFoldDB" id="A0A813JLZ5"/>
<dbReference type="Gene3D" id="1.25.40.10">
    <property type="entry name" value="Tetratricopeptide repeat domain"/>
    <property type="match status" value="1"/>
</dbReference>
<dbReference type="Proteomes" id="UP000626109">
    <property type="component" value="Unassembled WGS sequence"/>
</dbReference>
<accession>A0A813JLZ5</accession>
<evidence type="ECO:0008006" key="5">
    <source>
        <dbReference type="Google" id="ProtNLM"/>
    </source>
</evidence>
<evidence type="ECO:0000313" key="3">
    <source>
        <dbReference type="EMBL" id="CAE8681456.1"/>
    </source>
</evidence>
<gene>
    <name evidence="3" type="ORF">PGLA2088_LOCUS22443</name>
</gene>
<dbReference type="NCBIfam" id="TIGR00756">
    <property type="entry name" value="PPR"/>
    <property type="match status" value="1"/>
</dbReference>
<organism evidence="3 4">
    <name type="scientific">Polarella glacialis</name>
    <name type="common">Dinoflagellate</name>
    <dbReference type="NCBI Taxonomy" id="89957"/>
    <lineage>
        <taxon>Eukaryota</taxon>
        <taxon>Sar</taxon>
        <taxon>Alveolata</taxon>
        <taxon>Dinophyceae</taxon>
        <taxon>Suessiales</taxon>
        <taxon>Suessiaceae</taxon>
        <taxon>Polarella</taxon>
    </lineage>
</organism>
<evidence type="ECO:0000256" key="1">
    <source>
        <dbReference type="ARBA" id="ARBA00022737"/>
    </source>
</evidence>
<sequence length="142" mass="15205">MQASLVEVNVYHCSAAVSAGQKVGHWQLALNLLSLMPGARVVSDEITYSAAISACEKGGQWHHTLNLLRLMPEVRVVPDRITYSAAVSACGKGGQMAAGAKFVESDARGDGGAERGSLQRCHQCLRRRRPVTAGIEFAERDA</sequence>
<name>A0A813JLZ5_POLGL</name>
<dbReference type="InterPro" id="IPR002885">
    <property type="entry name" value="PPR_rpt"/>
</dbReference>
<dbReference type="EMBL" id="CAJNNW010025959">
    <property type="protein sequence ID" value="CAE8681456.1"/>
    <property type="molecule type" value="Genomic_DNA"/>
</dbReference>
<reference evidence="3" key="1">
    <citation type="submission" date="2021-02" db="EMBL/GenBank/DDBJ databases">
        <authorList>
            <person name="Dougan E. K."/>
            <person name="Rhodes N."/>
            <person name="Thang M."/>
            <person name="Chan C."/>
        </authorList>
    </citation>
    <scope>NUCLEOTIDE SEQUENCE</scope>
</reference>
<proteinExistence type="predicted"/>
<dbReference type="PROSITE" id="PS51375">
    <property type="entry name" value="PPR"/>
    <property type="match status" value="1"/>
</dbReference>
<dbReference type="PANTHER" id="PTHR47447">
    <property type="entry name" value="OS03G0856100 PROTEIN"/>
    <property type="match status" value="1"/>
</dbReference>
<dbReference type="InterPro" id="IPR011990">
    <property type="entry name" value="TPR-like_helical_dom_sf"/>
</dbReference>